<accession>A0AC60R020</accession>
<name>A0AC60R020_IXOPE</name>
<keyword evidence="2" id="KW-1185">Reference proteome</keyword>
<dbReference type="Proteomes" id="UP000805193">
    <property type="component" value="Unassembled WGS sequence"/>
</dbReference>
<proteinExistence type="predicted"/>
<evidence type="ECO:0000313" key="1">
    <source>
        <dbReference type="EMBL" id="KAG0445284.1"/>
    </source>
</evidence>
<protein>
    <submittedName>
        <fullName evidence="1">Uncharacterized protein</fullName>
    </submittedName>
</protein>
<evidence type="ECO:0000313" key="2">
    <source>
        <dbReference type="Proteomes" id="UP000805193"/>
    </source>
</evidence>
<organism evidence="1 2">
    <name type="scientific">Ixodes persulcatus</name>
    <name type="common">Taiga tick</name>
    <dbReference type="NCBI Taxonomy" id="34615"/>
    <lineage>
        <taxon>Eukaryota</taxon>
        <taxon>Metazoa</taxon>
        <taxon>Ecdysozoa</taxon>
        <taxon>Arthropoda</taxon>
        <taxon>Chelicerata</taxon>
        <taxon>Arachnida</taxon>
        <taxon>Acari</taxon>
        <taxon>Parasitiformes</taxon>
        <taxon>Ixodida</taxon>
        <taxon>Ixodoidea</taxon>
        <taxon>Ixodidae</taxon>
        <taxon>Ixodinae</taxon>
        <taxon>Ixodes</taxon>
    </lineage>
</organism>
<gene>
    <name evidence="1" type="ORF">HPB47_017310</name>
</gene>
<sequence length="154" mass="17785">MFTPSRWNVNDAVHQHLPRTNNSAEAWHRGFQPLTRFAVLTPCTHAGITKLRRRLSVLRLQRSRCMWKLRHINVRLVSLPRTWSYLLRVRTPRPLSSASVFSILSVHTDKRTGVYVDVRMAPVSSASPPCVVTFFIDTGYAVSIIEEEHFRSLF</sequence>
<reference evidence="1 2" key="1">
    <citation type="journal article" date="2020" name="Cell">
        <title>Large-Scale Comparative Analyses of Tick Genomes Elucidate Their Genetic Diversity and Vector Capacities.</title>
        <authorList>
            <consortium name="Tick Genome and Microbiome Consortium (TIGMIC)"/>
            <person name="Jia N."/>
            <person name="Wang J."/>
            <person name="Shi W."/>
            <person name="Du L."/>
            <person name="Sun Y."/>
            <person name="Zhan W."/>
            <person name="Jiang J.F."/>
            <person name="Wang Q."/>
            <person name="Zhang B."/>
            <person name="Ji P."/>
            <person name="Bell-Sakyi L."/>
            <person name="Cui X.M."/>
            <person name="Yuan T.T."/>
            <person name="Jiang B.G."/>
            <person name="Yang W.F."/>
            <person name="Lam T.T."/>
            <person name="Chang Q.C."/>
            <person name="Ding S.J."/>
            <person name="Wang X.J."/>
            <person name="Zhu J.G."/>
            <person name="Ruan X.D."/>
            <person name="Zhao L."/>
            <person name="Wei J.T."/>
            <person name="Ye R.Z."/>
            <person name="Que T.C."/>
            <person name="Du C.H."/>
            <person name="Zhou Y.H."/>
            <person name="Cheng J.X."/>
            <person name="Dai P.F."/>
            <person name="Guo W.B."/>
            <person name="Han X.H."/>
            <person name="Huang E.J."/>
            <person name="Li L.F."/>
            <person name="Wei W."/>
            <person name="Gao Y.C."/>
            <person name="Liu J.Z."/>
            <person name="Shao H.Z."/>
            <person name="Wang X."/>
            <person name="Wang C.C."/>
            <person name="Yang T.C."/>
            <person name="Huo Q.B."/>
            <person name="Li W."/>
            <person name="Chen H.Y."/>
            <person name="Chen S.E."/>
            <person name="Zhou L.G."/>
            <person name="Ni X.B."/>
            <person name="Tian J.H."/>
            <person name="Sheng Y."/>
            <person name="Liu T."/>
            <person name="Pan Y.S."/>
            <person name="Xia L.Y."/>
            <person name="Li J."/>
            <person name="Zhao F."/>
            <person name="Cao W.C."/>
        </authorList>
    </citation>
    <scope>NUCLEOTIDE SEQUENCE [LARGE SCALE GENOMIC DNA]</scope>
    <source>
        <strain evidence="1">Iper-2018</strain>
    </source>
</reference>
<dbReference type="EMBL" id="JABSTQ010000620">
    <property type="protein sequence ID" value="KAG0445284.1"/>
    <property type="molecule type" value="Genomic_DNA"/>
</dbReference>
<comment type="caution">
    <text evidence="1">The sequence shown here is derived from an EMBL/GenBank/DDBJ whole genome shotgun (WGS) entry which is preliminary data.</text>
</comment>